<dbReference type="PROSITE" id="PS51257">
    <property type="entry name" value="PROKAR_LIPOPROTEIN"/>
    <property type="match status" value="1"/>
</dbReference>
<feature type="region of interest" description="Disordered" evidence="1">
    <location>
        <begin position="25"/>
        <end position="53"/>
    </location>
</feature>
<sequence>MKCTKLKLKWLLVVLLLSFSGCGEDGDPGPQGPQGEQGSQGETGDKGDKGDPGNANVIYSNWIKPEWYESGSNYYIWYHVDENMTADVVDRGIIFIYYRSSATSSLVMPLHYEPSDVDFIPLFQKYYQSITYTIYLGAYSTNASQLAAIRNNYQFRYVLVPGSNLTGGKVAAVDYSDYDQVKIFYNIPD</sequence>
<comment type="caution">
    <text evidence="3">The sequence shown here is derived from an EMBL/GenBank/DDBJ whole genome shotgun (WGS) entry which is preliminary data.</text>
</comment>
<reference evidence="3 4" key="1">
    <citation type="submission" date="2012-12" db="EMBL/GenBank/DDBJ databases">
        <title>Genome assembly of Fulvivirga imtechensis AK7.</title>
        <authorList>
            <person name="Nupur N."/>
            <person name="Khatri I."/>
            <person name="Kumar R."/>
            <person name="Subramanian S."/>
            <person name="Pinnaka A."/>
        </authorList>
    </citation>
    <scope>NUCLEOTIDE SEQUENCE [LARGE SCALE GENOMIC DNA]</scope>
    <source>
        <strain evidence="3 4">AK7</strain>
    </source>
</reference>
<evidence type="ECO:0008006" key="5">
    <source>
        <dbReference type="Google" id="ProtNLM"/>
    </source>
</evidence>
<evidence type="ECO:0000256" key="1">
    <source>
        <dbReference type="SAM" id="MobiDB-lite"/>
    </source>
</evidence>
<gene>
    <name evidence="3" type="ORF">C900_04541</name>
</gene>
<dbReference type="STRING" id="1237149.C900_04541"/>
<dbReference type="AlphaFoldDB" id="L8JNT9"/>
<evidence type="ECO:0000313" key="3">
    <source>
        <dbReference type="EMBL" id="ELR69838.1"/>
    </source>
</evidence>
<feature type="compositionally biased region" description="Low complexity" evidence="1">
    <location>
        <begin position="33"/>
        <end position="42"/>
    </location>
</feature>
<evidence type="ECO:0000256" key="2">
    <source>
        <dbReference type="SAM" id="SignalP"/>
    </source>
</evidence>
<dbReference type="RefSeq" id="WP_009581729.1">
    <property type="nucleotide sequence ID" value="NZ_AMZN01000066.1"/>
</dbReference>
<dbReference type="OrthoDB" id="956932at2"/>
<name>L8JNT9_9BACT</name>
<accession>L8JNT9</accession>
<dbReference type="eggNOG" id="ENOG5032QYM">
    <property type="taxonomic scope" value="Bacteria"/>
</dbReference>
<organism evidence="3 4">
    <name type="scientific">Fulvivirga imtechensis AK7</name>
    <dbReference type="NCBI Taxonomy" id="1237149"/>
    <lineage>
        <taxon>Bacteria</taxon>
        <taxon>Pseudomonadati</taxon>
        <taxon>Bacteroidota</taxon>
        <taxon>Cytophagia</taxon>
        <taxon>Cytophagales</taxon>
        <taxon>Fulvivirgaceae</taxon>
        <taxon>Fulvivirga</taxon>
    </lineage>
</organism>
<keyword evidence="4" id="KW-1185">Reference proteome</keyword>
<feature type="chain" id="PRO_5003994105" description="Collagen-like protein" evidence="2">
    <location>
        <begin position="24"/>
        <end position="189"/>
    </location>
</feature>
<keyword evidence="2" id="KW-0732">Signal</keyword>
<dbReference type="EMBL" id="AMZN01000066">
    <property type="protein sequence ID" value="ELR69838.1"/>
    <property type="molecule type" value="Genomic_DNA"/>
</dbReference>
<evidence type="ECO:0000313" key="4">
    <source>
        <dbReference type="Proteomes" id="UP000011135"/>
    </source>
</evidence>
<feature type="signal peptide" evidence="2">
    <location>
        <begin position="1"/>
        <end position="23"/>
    </location>
</feature>
<proteinExistence type="predicted"/>
<dbReference type="Proteomes" id="UP000011135">
    <property type="component" value="Unassembled WGS sequence"/>
</dbReference>
<protein>
    <recommendedName>
        <fullName evidence="5">Collagen-like protein</fullName>
    </recommendedName>
</protein>
<dbReference type="Gene3D" id="1.20.5.320">
    <property type="entry name" value="6-Phosphogluconate Dehydrogenase, domain 3"/>
    <property type="match status" value="1"/>
</dbReference>